<dbReference type="FunFam" id="1.10.246.60:FF:000001">
    <property type="entry name" value="Eukaryotic translation initiation factor 3 subunit J"/>
    <property type="match status" value="1"/>
</dbReference>
<dbReference type="GO" id="GO:0033290">
    <property type="term" value="C:eukaryotic 48S preinitiation complex"/>
    <property type="evidence" value="ECO:0007669"/>
    <property type="project" value="UniProtKB-UniRule"/>
</dbReference>
<feature type="region of interest" description="Disordered" evidence="7">
    <location>
        <begin position="367"/>
        <end position="390"/>
    </location>
</feature>
<keyword evidence="9" id="KW-1185">Reference proteome</keyword>
<evidence type="ECO:0000256" key="6">
    <source>
        <dbReference type="HAMAP-Rule" id="MF_03009"/>
    </source>
</evidence>
<dbReference type="Gene3D" id="1.10.246.60">
    <property type="entry name" value="Eukaryotic translation initiation factor 3 like domains"/>
    <property type="match status" value="1"/>
</dbReference>
<dbReference type="Ensembl" id="ENSLLTT00000021738.1">
    <property type="protein sequence ID" value="ENSLLTP00000020963.1"/>
    <property type="gene ID" value="ENSLLTG00000015667.1"/>
</dbReference>
<keyword evidence="3 6" id="KW-0648">Protein biosynthesis</keyword>
<dbReference type="PANTHER" id="PTHR21681:SF0">
    <property type="entry name" value="EUKARYOTIC TRANSLATION INITIATION FACTOR 3 SUBUNIT J"/>
    <property type="match status" value="1"/>
</dbReference>
<reference evidence="8" key="2">
    <citation type="submission" date="2025-09" db="UniProtKB">
        <authorList>
            <consortium name="Ensembl"/>
        </authorList>
    </citation>
    <scope>IDENTIFICATION</scope>
</reference>
<evidence type="ECO:0000256" key="5">
    <source>
        <dbReference type="ARBA" id="ARBA00065260"/>
    </source>
</evidence>
<evidence type="ECO:0000313" key="8">
    <source>
        <dbReference type="Ensembl" id="ENSLLTP00000020963.1"/>
    </source>
</evidence>
<dbReference type="GO" id="GO:0005852">
    <property type="term" value="C:eukaryotic translation initiation factor 3 complex"/>
    <property type="evidence" value="ECO:0007669"/>
    <property type="project" value="UniProtKB-UniRule"/>
</dbReference>
<sequence>MALGARLSSKTLGISSKKTARNTPLTTKAAALPGRVEGRAASGPAHRPGATQRVGPPDHASLQELQRRTNEGGFLRLPPRLFRGRRRKRETRWGGGAEVPSCRARPLLPAGLGYPRARGRRARWRPRRTPGVGPAPPPAPATPRLRPGPSAHPFSVPADADTFEAPDPLAGRLGPTPAVVTRDRWAGEDEDDDVKDNWDDEEEEQQQEEDEKEAEAKPESKVSDKKKVAEKIKEREKLLRKKQEEAKRRLEESEDSKDLTPEEQLADKLRLQKLQEEADLELAKETFGVNNICGIDTMNPSSKDDFTEFGKLLKEKITLYEKSLYYAGFLETLVRDICISLEVDDLKKITNSLTVLCSEKQKQEKQNKAKKKKKGVVPGGGLKATMKDDLEDYGGYDGGYVQDFEDFM</sequence>
<evidence type="ECO:0000256" key="2">
    <source>
        <dbReference type="ARBA" id="ARBA00022540"/>
    </source>
</evidence>
<dbReference type="InterPro" id="IPR023194">
    <property type="entry name" value="eIF3-like_dom_sf"/>
</dbReference>
<dbReference type="PANTHER" id="PTHR21681">
    <property type="entry name" value="EUKARYOTIC TRANSLATION INITIATION FACTOR 3 SUBUNIT J"/>
    <property type="match status" value="1"/>
</dbReference>
<comment type="subcellular location">
    <subcellularLocation>
        <location evidence="6">Cytoplasm</location>
    </subcellularLocation>
</comment>
<evidence type="ECO:0000256" key="3">
    <source>
        <dbReference type="ARBA" id="ARBA00022917"/>
    </source>
</evidence>
<feature type="compositionally biased region" description="Acidic residues" evidence="7">
    <location>
        <begin position="188"/>
        <end position="213"/>
    </location>
</feature>
<comment type="subunit">
    <text evidence="5">Component of the eukaryotic translation initiation factor 3 (eIF-3) complex, which is composed of 13 subunits: EIF3A, EIF3B, EIF3C, EIF3D, EIF3E, EIF3F, EIF3G, EIF3H, EIF3I, EIF3J, EIF3K, EIF3L and EIF3M. The eIF-3 complex appears to include 3 stable modules: module A is composed of EIF3A, EIF3B, EIF3G and EIF3I; module B is composed of EIF3F, EIF3H, and EIF3M; and module C is composed of EIF3C, EIF3D, EIF3E, EIF3K and EIF3L. EIF3C of module C binds EIF3B of module A and EIF3H of module B, thereby linking the three modules. EIF3J is a labile subunit that binds to the eIF-3 complex via EIF3B. The eIF-3 complex interacts with RPS6KB1 under conditions of nutrient depletion. Mitogenic stimulation leads to binding and activation of a complex composed of MTOR and RPTOR, leading to phosphorylation and release of RPS6KB1 and binding of EIF4B to eIF-3.</text>
</comment>
<accession>A0A8C5SQB4</accession>
<dbReference type="AlphaFoldDB" id="A0A8C5SQB4"/>
<proteinExistence type="inferred from homology"/>
<evidence type="ECO:0000313" key="9">
    <source>
        <dbReference type="Proteomes" id="UP000694406"/>
    </source>
</evidence>
<dbReference type="HAMAP" id="MF_03009">
    <property type="entry name" value="eIF3j"/>
    <property type="match status" value="1"/>
</dbReference>
<evidence type="ECO:0000256" key="1">
    <source>
        <dbReference type="ARBA" id="ARBA00022490"/>
    </source>
</evidence>
<keyword evidence="1 6" id="KW-0963">Cytoplasm</keyword>
<feature type="compositionally biased region" description="Low complexity" evidence="7">
    <location>
        <begin position="72"/>
        <end position="81"/>
    </location>
</feature>
<feature type="compositionally biased region" description="Basic and acidic residues" evidence="7">
    <location>
        <begin position="214"/>
        <end position="228"/>
    </location>
</feature>
<name>A0A8C5SQB4_LATLA</name>
<dbReference type="CDD" id="cd22249">
    <property type="entry name" value="UDM1_RNF168_RNF169-like"/>
    <property type="match status" value="1"/>
</dbReference>
<reference evidence="8" key="1">
    <citation type="submission" date="2025-08" db="UniProtKB">
        <authorList>
            <consortium name="Ensembl"/>
        </authorList>
    </citation>
    <scope>IDENTIFICATION</scope>
</reference>
<protein>
    <recommendedName>
        <fullName evidence="6">Eukaryotic translation initiation factor 3 subunit J</fullName>
        <shortName evidence="6">eIF3j</shortName>
    </recommendedName>
    <alternativeName>
        <fullName evidence="6">Eukaryotic translation initiation factor 3 subunit 1</fullName>
    </alternativeName>
    <alternativeName>
        <fullName evidence="6">eIF-3-alpha</fullName>
    </alternativeName>
    <alternativeName>
        <fullName evidence="6">eIF3 p35</fullName>
    </alternativeName>
</protein>
<dbReference type="GO" id="GO:0001732">
    <property type="term" value="P:formation of cytoplasmic translation initiation complex"/>
    <property type="evidence" value="ECO:0007669"/>
    <property type="project" value="UniProtKB-UniRule"/>
</dbReference>
<dbReference type="InterPro" id="IPR013906">
    <property type="entry name" value="eIF3j"/>
</dbReference>
<dbReference type="GO" id="GO:0016282">
    <property type="term" value="C:eukaryotic 43S preinitiation complex"/>
    <property type="evidence" value="ECO:0007669"/>
    <property type="project" value="UniProtKB-UniRule"/>
</dbReference>
<keyword evidence="2 6" id="KW-0396">Initiation factor</keyword>
<organism evidence="8 9">
    <name type="scientific">Laticauda laticaudata</name>
    <name type="common">Blue-ringed sea krait</name>
    <name type="synonym">Blue-lipped sea krait</name>
    <dbReference type="NCBI Taxonomy" id="8630"/>
    <lineage>
        <taxon>Eukaryota</taxon>
        <taxon>Metazoa</taxon>
        <taxon>Chordata</taxon>
        <taxon>Craniata</taxon>
        <taxon>Vertebrata</taxon>
        <taxon>Euteleostomi</taxon>
        <taxon>Lepidosauria</taxon>
        <taxon>Squamata</taxon>
        <taxon>Bifurcata</taxon>
        <taxon>Unidentata</taxon>
        <taxon>Episquamata</taxon>
        <taxon>Toxicofera</taxon>
        <taxon>Serpentes</taxon>
        <taxon>Colubroidea</taxon>
        <taxon>Elapidae</taxon>
        <taxon>Laticaudinae</taxon>
        <taxon>Laticauda</taxon>
    </lineage>
</organism>
<dbReference type="Pfam" id="PF08597">
    <property type="entry name" value="eIF3_subunit"/>
    <property type="match status" value="1"/>
</dbReference>
<gene>
    <name evidence="6" type="primary">EIF3J</name>
    <name evidence="6" type="synonym">EIF3S1</name>
</gene>
<feature type="region of interest" description="Disordered" evidence="7">
    <location>
        <begin position="1"/>
        <end position="228"/>
    </location>
</feature>
<evidence type="ECO:0000256" key="4">
    <source>
        <dbReference type="ARBA" id="ARBA00023054"/>
    </source>
</evidence>
<comment type="similarity">
    <text evidence="6">Belongs to the eIF-3 subunit J family.</text>
</comment>
<feature type="compositionally biased region" description="Polar residues" evidence="7">
    <location>
        <begin position="8"/>
        <end position="26"/>
    </location>
</feature>
<feature type="compositionally biased region" description="Basic residues" evidence="7">
    <location>
        <begin position="117"/>
        <end position="128"/>
    </location>
</feature>
<feature type="region of interest" description="Disordered" evidence="7">
    <location>
        <begin position="243"/>
        <end position="264"/>
    </location>
</feature>
<comment type="function">
    <text evidence="6">Component of the eukaryotic translation initiation factor 3 (eIF-3) complex, which is involved in protein synthesis of a specialized repertoire of mRNAs and, together with other initiation factors, stimulates binding of mRNA and methionyl-tRNAi to the 40S ribosome. The eIF-3 complex specifically targets and initiates translation of a subset of mRNAs involved in cell proliferation.</text>
</comment>
<evidence type="ECO:0000256" key="7">
    <source>
        <dbReference type="SAM" id="MobiDB-lite"/>
    </source>
</evidence>
<dbReference type="GO" id="GO:0003743">
    <property type="term" value="F:translation initiation factor activity"/>
    <property type="evidence" value="ECO:0007669"/>
    <property type="project" value="UniProtKB-UniRule"/>
</dbReference>
<keyword evidence="4" id="KW-0175">Coiled coil</keyword>
<dbReference type="Proteomes" id="UP000694406">
    <property type="component" value="Unplaced"/>
</dbReference>
<dbReference type="GeneTree" id="ENSGT00390000018400"/>